<reference evidence="7" key="1">
    <citation type="submission" date="2020-01" db="EMBL/GenBank/DDBJ databases">
        <authorList>
            <person name="Meier V. D."/>
            <person name="Meier V D."/>
        </authorList>
    </citation>
    <scope>NUCLEOTIDE SEQUENCE</scope>
    <source>
        <strain evidence="7">HLG_WM_MAG_01</strain>
    </source>
</reference>
<evidence type="ECO:0000313" key="7">
    <source>
        <dbReference type="EMBL" id="CAA6803527.1"/>
    </source>
</evidence>
<evidence type="ECO:0000256" key="3">
    <source>
        <dbReference type="ARBA" id="ARBA00022989"/>
    </source>
</evidence>
<dbReference type="GO" id="GO:0009306">
    <property type="term" value="P:protein secretion"/>
    <property type="evidence" value="ECO:0007669"/>
    <property type="project" value="InterPro"/>
</dbReference>
<keyword evidence="3 5" id="KW-1133">Transmembrane helix</keyword>
<feature type="transmembrane region" description="Helical" evidence="5">
    <location>
        <begin position="12"/>
        <end position="36"/>
    </location>
</feature>
<evidence type="ECO:0000256" key="4">
    <source>
        <dbReference type="ARBA" id="ARBA00023136"/>
    </source>
</evidence>
<evidence type="ECO:0000256" key="1">
    <source>
        <dbReference type="ARBA" id="ARBA00004167"/>
    </source>
</evidence>
<dbReference type="InterPro" id="IPR007452">
    <property type="entry name" value="TamB_C"/>
</dbReference>
<feature type="domain" description="Translocation and assembly module TamB C-terminal" evidence="6">
    <location>
        <begin position="782"/>
        <end position="1062"/>
    </location>
</feature>
<dbReference type="GO" id="GO:0005886">
    <property type="term" value="C:plasma membrane"/>
    <property type="evidence" value="ECO:0007669"/>
    <property type="project" value="InterPro"/>
</dbReference>
<dbReference type="AlphaFoldDB" id="A0A6S6SDU7"/>
<gene>
    <name evidence="7" type="ORF">HELGO_WM2805</name>
</gene>
<evidence type="ECO:0000256" key="2">
    <source>
        <dbReference type="ARBA" id="ARBA00022692"/>
    </source>
</evidence>
<accession>A0A6S6SDU7</accession>
<dbReference type="EMBL" id="CACVAS010000030">
    <property type="protein sequence ID" value="CAA6803527.1"/>
    <property type="molecule type" value="Genomic_DNA"/>
</dbReference>
<protein>
    <recommendedName>
        <fullName evidence="6">Translocation and assembly module TamB C-terminal domain-containing protein</fullName>
    </recommendedName>
</protein>
<keyword evidence="2 5" id="KW-0812">Transmembrane</keyword>
<proteinExistence type="predicted"/>
<dbReference type="PANTHER" id="PTHR36985:SF1">
    <property type="entry name" value="TRANSLOCATION AND ASSEMBLY MODULE SUBUNIT TAMB"/>
    <property type="match status" value="1"/>
</dbReference>
<comment type="subcellular location">
    <subcellularLocation>
        <location evidence="1">Membrane</location>
        <topology evidence="1">Single-pass membrane protein</topology>
    </subcellularLocation>
</comment>
<dbReference type="GO" id="GO:0097347">
    <property type="term" value="C:TAM protein secretion complex"/>
    <property type="evidence" value="ECO:0007669"/>
    <property type="project" value="TreeGrafter"/>
</dbReference>
<dbReference type="PANTHER" id="PTHR36985">
    <property type="entry name" value="TRANSLOCATION AND ASSEMBLY MODULE SUBUNIT TAMB"/>
    <property type="match status" value="1"/>
</dbReference>
<dbReference type="Pfam" id="PF04357">
    <property type="entry name" value="TamB"/>
    <property type="match status" value="1"/>
</dbReference>
<organism evidence="7">
    <name type="scientific">uncultured Sulfurovum sp</name>
    <dbReference type="NCBI Taxonomy" id="269237"/>
    <lineage>
        <taxon>Bacteria</taxon>
        <taxon>Pseudomonadati</taxon>
        <taxon>Campylobacterota</taxon>
        <taxon>Epsilonproteobacteria</taxon>
        <taxon>Campylobacterales</taxon>
        <taxon>Sulfurovaceae</taxon>
        <taxon>Sulfurovum</taxon>
        <taxon>environmental samples</taxon>
    </lineage>
</organism>
<sequence>MSVKNLILYGPFLWFRRVVLTLLIIILLIVLVLYFIGNSSLVLKKAVEAFAPDYNISYERISGNTFKGFTIKKPQYNGTTLASYIQLKWNPNKLSSEIIAIDKVHVNDVNVSVLKALINRFGIEDNTTENMEDDDANSSFDYRVEVKDIDISLKQFTEYNVTVQHARLENETLYFIDNNLTLEGLNFTLESDVGNVQINGDMVERVVNLENVILKDINISKLMSLTAVDENKSKESSEDNTTQINVENEPNVLMPKQIMVKHLDVSTLGVDYDPLVVDNIDLKATDMLFDVEDAVVKKAKLQLDSSTNLTTLSYNGDIFNNQLLGNIKLVPQSYLYEHFELPLRHDAIKEILLDVNATQEQVMAKVHTSANALLDAEKDAFNLDVDTLDANVHYSIEHNTLDVQSHAKVTTPYAKNIDITNQLKMDDNLSYTGTIKAQEVIGFDSKFTRLLNDLALDYNGTTTGIYTTIDSYAFEGDFNTLDFKEADLKLETKEALVVNQLVSLPPDLNATALNLRVDMPLTLNDFSNIKADVVATSNLVNIDAHVVYANKLDVNAVIEIPQESLIKHYSKDVKWEVLTPLHTDISLESNMLNLSLNGETIGTTLKYDLNSSQMNGDLNISKLKTNISGLLNKELRIQTQVDDLSTLGDDIATIYPLEDFPVLEGNINSSIILKNMNAVELELTSSKVSYIDDETIHTVEDFSMIGSMKGSDIVLNSYQLKYKEYELYANKVSNVTLDDTIEVKDFWVNDQLKVTGTYNQPNKKGTFLLKAKNLHIKDKIVNIYADTDINVQLDGNNTTLKGDVTLLKGKITPEVTGQSFASDEDIIILQHIVDNEQSPFMKHLSVMLQVETKKALKVKQNGLNVEVMPSITINKERESDLLFLGSVGLQEGVYLFQKKSFKINDSFVYFTGDVKKPLLDIKTKYKSLNYLITIAVTGTPNEPNINFSANPSLTREQILSIILFDTEAGGETHTGDEMMKMMGGAMAKAALSDLGVDVDHLVFGEGNSVEVGKKLTNKTTLIYINGDIPKVKLKYQHGKHTESVIGVSEESQSYDIIYKRDFNLEKEIQ</sequence>
<name>A0A6S6SDU7_9BACT</name>
<evidence type="ECO:0000256" key="5">
    <source>
        <dbReference type="SAM" id="Phobius"/>
    </source>
</evidence>
<evidence type="ECO:0000259" key="6">
    <source>
        <dbReference type="Pfam" id="PF04357"/>
    </source>
</evidence>
<keyword evidence="4 5" id="KW-0472">Membrane</keyword>